<evidence type="ECO:0000313" key="2">
    <source>
        <dbReference type="Proteomes" id="UP000286954"/>
    </source>
</evidence>
<reference evidence="1 2" key="1">
    <citation type="submission" date="2016-12" db="EMBL/GenBank/DDBJ databases">
        <title>The genome of dimorphic prosthecate Glycocaulis alkaliphilus 6b-8t, isolated from crude oil dictates its adaptability in petroleum environments.</title>
        <authorList>
            <person name="Wu X.-L."/>
            <person name="Geng S."/>
        </authorList>
    </citation>
    <scope>NUCLEOTIDE SEQUENCE [LARGE SCALE GENOMIC DNA]</scope>
    <source>
        <strain evidence="1 2">6B-8</strain>
    </source>
</reference>
<gene>
    <name evidence="1" type="ORF">X907_0681</name>
</gene>
<keyword evidence="2" id="KW-1185">Reference proteome</keyword>
<proteinExistence type="predicted"/>
<dbReference type="AlphaFoldDB" id="A0A3T0E7P0"/>
<protein>
    <submittedName>
        <fullName evidence="1">Uncharacterized protein</fullName>
    </submittedName>
</protein>
<accession>A0A3T0E7P0</accession>
<sequence length="132" mass="14225">MQELDPGVMLAVLLEMMGIWFWILGALALCGLTGFGWIIVRERGLSSGRLVRSQAFALLAGAAALVLMAHVTKSGFTDAGGPIDWLLIVAIFAGGWIGGTILIYAAMGWWRFMPGQERLVALITRLRPQPAA</sequence>
<organism evidence="1 2">
    <name type="scientific">Glycocaulis alkaliphilus</name>
    <dbReference type="NCBI Taxonomy" id="1434191"/>
    <lineage>
        <taxon>Bacteria</taxon>
        <taxon>Pseudomonadati</taxon>
        <taxon>Pseudomonadota</taxon>
        <taxon>Alphaproteobacteria</taxon>
        <taxon>Maricaulales</taxon>
        <taxon>Maricaulaceae</taxon>
        <taxon>Glycocaulis</taxon>
    </lineage>
</organism>
<dbReference type="RefSeq" id="WP_170175444.1">
    <property type="nucleotide sequence ID" value="NZ_BMFB01000002.1"/>
</dbReference>
<dbReference type="KEGG" id="gak:X907_0681"/>
<evidence type="ECO:0000313" key="1">
    <source>
        <dbReference type="EMBL" id="AZU03226.1"/>
    </source>
</evidence>
<name>A0A3T0E7P0_9PROT</name>
<dbReference type="EMBL" id="CP018911">
    <property type="protein sequence ID" value="AZU03226.1"/>
    <property type="molecule type" value="Genomic_DNA"/>
</dbReference>
<dbReference type="Proteomes" id="UP000286954">
    <property type="component" value="Chromosome"/>
</dbReference>
<dbReference type="Pfam" id="PF17336">
    <property type="entry name" value="DUF5368"/>
    <property type="match status" value="1"/>
</dbReference>
<dbReference type="InterPro" id="IPR035308">
    <property type="entry name" value="DUF5368"/>
</dbReference>